<keyword evidence="2" id="KW-1185">Reference proteome</keyword>
<sequence>MTDHNNLDSDELQLARELLFLMSEIAPTITAYVFSDKCMFGFGKYSERVINWLATYNFIVCNNRTPINDSGNAFINYYVLTDMGKAFNKIGVLSTIDVEENKEKFFELGNEIYSILEAYYAEETNMLARLLTVEEQDSYSNYYRLMTYESIKNRGKNSTDTIRENGLKNMFSLSVLLGEKDDNDRRTYDYVLKKCVEELGELSLEIQIDSGLSYKEPGADGIEGEAVDLAICAMDMFALQYPGLSPEQIEAEFYKKMNEKLEKWKRTIGM</sequence>
<accession>K4F7A4</accession>
<organism evidence="1 2">
    <name type="scientific">Cronobacter phage vB_CsaM_GAP32</name>
    <dbReference type="NCBI Taxonomy" id="1141136"/>
    <lineage>
        <taxon>Viruses</taxon>
        <taxon>Duplodnaviria</taxon>
        <taxon>Heunggongvirae</taxon>
        <taxon>Uroviricota</taxon>
        <taxon>Caudoviricetes</taxon>
        <taxon>Mimasvirus</taxon>
        <taxon>Mimasvirus GAP32</taxon>
    </lineage>
</organism>
<gene>
    <name evidence="1" type="ORF">GAP32_127</name>
</gene>
<dbReference type="Proteomes" id="UP000000457">
    <property type="component" value="Segment"/>
</dbReference>
<dbReference type="EMBL" id="JN882285">
    <property type="protein sequence ID" value="AFC21577.1"/>
    <property type="molecule type" value="Genomic_DNA"/>
</dbReference>
<dbReference type="KEGG" id="vg:13993867"/>
<proteinExistence type="predicted"/>
<evidence type="ECO:0000313" key="1">
    <source>
        <dbReference type="EMBL" id="AFC21577.1"/>
    </source>
</evidence>
<dbReference type="OrthoDB" id="30603at10239"/>
<dbReference type="RefSeq" id="YP_006987232.1">
    <property type="nucleotide sequence ID" value="NC_019401.1"/>
</dbReference>
<reference evidence="1 2" key="1">
    <citation type="journal article" date="2014" name="Virology">
        <title>Supersize me: Cronobacter sakazakii phage GAP32.</title>
        <authorList>
            <person name="Abbasifar R."/>
            <person name="Griffiths M.W."/>
            <person name="Sabour P.M."/>
            <person name="Ackermann H.-W."/>
            <person name="Vandersteegen K."/>
            <person name="Lavigne R."/>
            <person name="Noben J.-P."/>
            <person name="Villa A.A."/>
            <person name="Abbasifar A."/>
            <person name="Nash J.H.E."/>
            <person name="Kropinski A.M."/>
        </authorList>
    </citation>
    <scope>NUCLEOTIDE SEQUENCE [LARGE SCALE GENOMIC DNA]</scope>
    <source>
        <strain evidence="1">GAP-32</strain>
    </source>
</reference>
<protein>
    <submittedName>
        <fullName evidence="1">Uncharacterized protein</fullName>
    </submittedName>
</protein>
<evidence type="ECO:0000313" key="2">
    <source>
        <dbReference type="Proteomes" id="UP000000457"/>
    </source>
</evidence>
<name>K4F7A4_9CAUD</name>
<dbReference type="GeneID" id="13993867"/>